<dbReference type="AlphaFoldDB" id="K1PWA9"/>
<gene>
    <name evidence="1" type="ORF">CGI_10005821</name>
</gene>
<protein>
    <submittedName>
        <fullName evidence="1">Uncharacterized protein</fullName>
    </submittedName>
</protein>
<sequence length="79" mass="8756">MKVYPEISTEILPKLIEKINPEEGEAILPFVAIFSVHKSVISKTTEQLLSKLQQESQGGFTIRTDLPGDSPHTHALLQS</sequence>
<dbReference type="InParanoid" id="K1PWA9"/>
<accession>K1PWA9</accession>
<evidence type="ECO:0000313" key="1">
    <source>
        <dbReference type="EMBL" id="EKC20560.1"/>
    </source>
</evidence>
<dbReference type="EMBL" id="JH818731">
    <property type="protein sequence ID" value="EKC20560.1"/>
    <property type="molecule type" value="Genomic_DNA"/>
</dbReference>
<proteinExistence type="predicted"/>
<reference evidence="1" key="1">
    <citation type="journal article" date="2012" name="Nature">
        <title>The oyster genome reveals stress adaptation and complexity of shell formation.</title>
        <authorList>
            <person name="Zhang G."/>
            <person name="Fang X."/>
            <person name="Guo X."/>
            <person name="Li L."/>
            <person name="Luo R."/>
            <person name="Xu F."/>
            <person name="Yang P."/>
            <person name="Zhang L."/>
            <person name="Wang X."/>
            <person name="Qi H."/>
            <person name="Xiong Z."/>
            <person name="Que H."/>
            <person name="Xie Y."/>
            <person name="Holland P.W."/>
            <person name="Paps J."/>
            <person name="Zhu Y."/>
            <person name="Wu F."/>
            <person name="Chen Y."/>
            <person name="Wang J."/>
            <person name="Peng C."/>
            <person name="Meng J."/>
            <person name="Yang L."/>
            <person name="Liu J."/>
            <person name="Wen B."/>
            <person name="Zhang N."/>
            <person name="Huang Z."/>
            <person name="Zhu Q."/>
            <person name="Feng Y."/>
            <person name="Mount A."/>
            <person name="Hedgecock D."/>
            <person name="Xu Z."/>
            <person name="Liu Y."/>
            <person name="Domazet-Loso T."/>
            <person name="Du Y."/>
            <person name="Sun X."/>
            <person name="Zhang S."/>
            <person name="Liu B."/>
            <person name="Cheng P."/>
            <person name="Jiang X."/>
            <person name="Li J."/>
            <person name="Fan D."/>
            <person name="Wang W."/>
            <person name="Fu W."/>
            <person name="Wang T."/>
            <person name="Wang B."/>
            <person name="Zhang J."/>
            <person name="Peng Z."/>
            <person name="Li Y."/>
            <person name="Li N."/>
            <person name="Wang J."/>
            <person name="Chen M."/>
            <person name="He Y."/>
            <person name="Tan F."/>
            <person name="Song X."/>
            <person name="Zheng Q."/>
            <person name="Huang R."/>
            <person name="Yang H."/>
            <person name="Du X."/>
            <person name="Chen L."/>
            <person name="Yang M."/>
            <person name="Gaffney P.M."/>
            <person name="Wang S."/>
            <person name="Luo L."/>
            <person name="She Z."/>
            <person name="Ming Y."/>
            <person name="Huang W."/>
            <person name="Zhang S."/>
            <person name="Huang B."/>
            <person name="Zhang Y."/>
            <person name="Qu T."/>
            <person name="Ni P."/>
            <person name="Miao G."/>
            <person name="Wang J."/>
            <person name="Wang Q."/>
            <person name="Steinberg C.E."/>
            <person name="Wang H."/>
            <person name="Li N."/>
            <person name="Qian L."/>
            <person name="Zhang G."/>
            <person name="Li Y."/>
            <person name="Yang H."/>
            <person name="Liu X."/>
            <person name="Wang J."/>
            <person name="Yin Y."/>
            <person name="Wang J."/>
        </authorList>
    </citation>
    <scope>NUCLEOTIDE SEQUENCE [LARGE SCALE GENOMIC DNA]</scope>
    <source>
        <strain evidence="1">05x7-T-G4-1.051#20</strain>
    </source>
</reference>
<organism evidence="1">
    <name type="scientific">Magallana gigas</name>
    <name type="common">Pacific oyster</name>
    <name type="synonym">Crassostrea gigas</name>
    <dbReference type="NCBI Taxonomy" id="29159"/>
    <lineage>
        <taxon>Eukaryota</taxon>
        <taxon>Metazoa</taxon>
        <taxon>Spiralia</taxon>
        <taxon>Lophotrochozoa</taxon>
        <taxon>Mollusca</taxon>
        <taxon>Bivalvia</taxon>
        <taxon>Autobranchia</taxon>
        <taxon>Pteriomorphia</taxon>
        <taxon>Ostreida</taxon>
        <taxon>Ostreoidea</taxon>
        <taxon>Ostreidae</taxon>
        <taxon>Magallana</taxon>
    </lineage>
</organism>
<dbReference type="HOGENOM" id="CLU_2608354_0_0_1"/>
<name>K1PWA9_MAGGI</name>